<dbReference type="Pfam" id="PF02604">
    <property type="entry name" value="PhdYeFM_antitox"/>
    <property type="match status" value="1"/>
</dbReference>
<evidence type="ECO:0000313" key="4">
    <source>
        <dbReference type="EMBL" id="TNC27679.1"/>
    </source>
</evidence>
<dbReference type="NCBIfam" id="TIGR01552">
    <property type="entry name" value="phd_fam"/>
    <property type="match status" value="1"/>
</dbReference>
<organism evidence="4 5">
    <name type="scientific">Amycolatopsis alkalitolerans</name>
    <dbReference type="NCBI Taxonomy" id="2547244"/>
    <lineage>
        <taxon>Bacteria</taxon>
        <taxon>Bacillati</taxon>
        <taxon>Actinomycetota</taxon>
        <taxon>Actinomycetes</taxon>
        <taxon>Pseudonocardiales</taxon>
        <taxon>Pseudonocardiaceae</taxon>
        <taxon>Amycolatopsis</taxon>
    </lineage>
</organism>
<comment type="similarity">
    <text evidence="1 2">Belongs to the phD/YefM antitoxin family.</text>
</comment>
<dbReference type="Gene3D" id="3.40.1620.10">
    <property type="entry name" value="YefM-like domain"/>
    <property type="match status" value="1"/>
</dbReference>
<feature type="region of interest" description="Disordered" evidence="3">
    <location>
        <begin position="73"/>
        <end position="93"/>
    </location>
</feature>
<dbReference type="SUPFAM" id="SSF143120">
    <property type="entry name" value="YefM-like"/>
    <property type="match status" value="1"/>
</dbReference>
<dbReference type="Proteomes" id="UP000305546">
    <property type="component" value="Unassembled WGS sequence"/>
</dbReference>
<dbReference type="OrthoDB" id="33091at2"/>
<dbReference type="InterPro" id="IPR006442">
    <property type="entry name" value="Antitoxin_Phd/YefM"/>
</dbReference>
<accession>A0A5C4M7J4</accession>
<evidence type="ECO:0000256" key="2">
    <source>
        <dbReference type="RuleBase" id="RU362080"/>
    </source>
</evidence>
<sequence length="93" mass="11158">MAQTIGQRELRNDNAEIMRRVEKGESFVVTRNGKPIADLIPHQVERRPTRTLREIQATFAKLPPMDLERWRREREEDDKIFGPDYPEDPWERQ</sequence>
<dbReference type="InterPro" id="IPR036165">
    <property type="entry name" value="YefM-like_sf"/>
</dbReference>
<dbReference type="EMBL" id="VDFW01000005">
    <property type="protein sequence ID" value="TNC27679.1"/>
    <property type="molecule type" value="Genomic_DNA"/>
</dbReference>
<protein>
    <recommendedName>
        <fullName evidence="2">Antitoxin</fullName>
    </recommendedName>
</protein>
<dbReference type="RefSeq" id="WP_139096002.1">
    <property type="nucleotide sequence ID" value="NZ_VDFW01000005.1"/>
</dbReference>
<evidence type="ECO:0000313" key="5">
    <source>
        <dbReference type="Proteomes" id="UP000305546"/>
    </source>
</evidence>
<dbReference type="AlphaFoldDB" id="A0A5C4M7J4"/>
<evidence type="ECO:0000256" key="3">
    <source>
        <dbReference type="SAM" id="MobiDB-lite"/>
    </source>
</evidence>
<gene>
    <name evidence="4" type="ORF">FG385_08095</name>
</gene>
<keyword evidence="5" id="KW-1185">Reference proteome</keyword>
<name>A0A5C4M7J4_9PSEU</name>
<evidence type="ECO:0000256" key="1">
    <source>
        <dbReference type="ARBA" id="ARBA00009981"/>
    </source>
</evidence>
<reference evidence="4 5" key="1">
    <citation type="submission" date="2019-06" db="EMBL/GenBank/DDBJ databases">
        <title>Amycolatopsis alkalitolerans sp. nov., isolated from Gastrodia elata Blume.</title>
        <authorList>
            <person name="Narsing Rao M.P."/>
            <person name="Li W.J."/>
        </authorList>
    </citation>
    <scope>NUCLEOTIDE SEQUENCE [LARGE SCALE GENOMIC DNA]</scope>
    <source>
        <strain evidence="4 5">SYSUP0005</strain>
    </source>
</reference>
<comment type="caution">
    <text evidence="4">The sequence shown here is derived from an EMBL/GenBank/DDBJ whole genome shotgun (WGS) entry which is preliminary data.</text>
</comment>
<proteinExistence type="inferred from homology"/>
<comment type="function">
    <text evidence="2">Antitoxin component of a type II toxin-antitoxin (TA) system.</text>
</comment>